<keyword evidence="3" id="KW-1185">Reference proteome</keyword>
<evidence type="ECO:0000259" key="1">
    <source>
        <dbReference type="Pfam" id="PF00149"/>
    </source>
</evidence>
<dbReference type="PANTHER" id="PTHR42850:SF4">
    <property type="entry name" value="ZINC-DEPENDENT ENDOPOLYPHOSPHATASE"/>
    <property type="match status" value="1"/>
</dbReference>
<protein>
    <recommendedName>
        <fullName evidence="1">Calcineurin-like phosphoesterase domain-containing protein</fullName>
    </recommendedName>
</protein>
<comment type="caution">
    <text evidence="2">The sequence shown here is derived from an EMBL/GenBank/DDBJ whole genome shotgun (WGS) entry which is preliminary data.</text>
</comment>
<dbReference type="EMBL" id="JAAAML010000001">
    <property type="protein sequence ID" value="MCO6408033.1"/>
    <property type="molecule type" value="Genomic_DNA"/>
</dbReference>
<organism evidence="2 3">
    <name type="scientific">Hoeflea alexandrii</name>
    <dbReference type="NCBI Taxonomy" id="288436"/>
    <lineage>
        <taxon>Bacteria</taxon>
        <taxon>Pseudomonadati</taxon>
        <taxon>Pseudomonadota</taxon>
        <taxon>Alphaproteobacteria</taxon>
        <taxon>Hyphomicrobiales</taxon>
        <taxon>Rhizobiaceae</taxon>
        <taxon>Hoeflea</taxon>
    </lineage>
</organism>
<dbReference type="Gene3D" id="3.60.21.10">
    <property type="match status" value="1"/>
</dbReference>
<dbReference type="Pfam" id="PF00149">
    <property type="entry name" value="Metallophos"/>
    <property type="match status" value="1"/>
</dbReference>
<dbReference type="PANTHER" id="PTHR42850">
    <property type="entry name" value="METALLOPHOSPHOESTERASE"/>
    <property type="match status" value="1"/>
</dbReference>
<dbReference type="RefSeq" id="WP_252915272.1">
    <property type="nucleotide sequence ID" value="NZ_JAAAML010000001.1"/>
</dbReference>
<dbReference type="InterPro" id="IPR050126">
    <property type="entry name" value="Ap4A_hydrolase"/>
</dbReference>
<feature type="domain" description="Calcineurin-like phosphoesterase" evidence="1">
    <location>
        <begin position="6"/>
        <end position="187"/>
    </location>
</feature>
<name>A0ABT1CP95_9HYPH</name>
<dbReference type="InterPro" id="IPR029052">
    <property type="entry name" value="Metallo-depent_PP-like"/>
</dbReference>
<dbReference type="InterPro" id="IPR004843">
    <property type="entry name" value="Calcineurin-like_PHP"/>
</dbReference>
<sequence>MSLTYAIGDVHGRRDLLQALLEAIRTDAGDRRFRIIFLGDLIDRGPESRQCLDLAIATLEAHPGSRLILGNHEEFLLSFLNAAHDRETIMHRWLMNGGDETLRSYGFENIDDVDGAVRQLAIAHPGHVAALRAADWMVETDDHVFVHGGIDPNLALADQDPVTTRWIREKFLGFTGPLPKTVVHGHTITASALPELHANRIAIDTGAVNTGHLTCAVFDADAPPRFLATDDHGRNIEVGEVRPLDCR</sequence>
<accession>A0ABT1CP95</accession>
<reference evidence="2 3" key="1">
    <citation type="submission" date="2020-01" db="EMBL/GenBank/DDBJ databases">
        <title>Genomes of bacteria type strains.</title>
        <authorList>
            <person name="Chen J."/>
            <person name="Zhu S."/>
            <person name="Yang J."/>
        </authorList>
    </citation>
    <scope>NUCLEOTIDE SEQUENCE [LARGE SCALE GENOMIC DNA]</scope>
    <source>
        <strain evidence="2 3">DSM 16655</strain>
    </source>
</reference>
<gene>
    <name evidence="2" type="ORF">GTW23_07575</name>
</gene>
<dbReference type="SUPFAM" id="SSF56300">
    <property type="entry name" value="Metallo-dependent phosphatases"/>
    <property type="match status" value="1"/>
</dbReference>
<evidence type="ECO:0000313" key="3">
    <source>
        <dbReference type="Proteomes" id="UP001320715"/>
    </source>
</evidence>
<evidence type="ECO:0000313" key="2">
    <source>
        <dbReference type="EMBL" id="MCO6408033.1"/>
    </source>
</evidence>
<proteinExistence type="predicted"/>
<dbReference type="Proteomes" id="UP001320715">
    <property type="component" value="Unassembled WGS sequence"/>
</dbReference>